<comment type="caution">
    <text evidence="1">The sequence shown here is derived from an EMBL/GenBank/DDBJ whole genome shotgun (WGS) entry which is preliminary data.</text>
</comment>
<sequence length="552" mass="66455">MHTFQSINKTKLEECYQNVIPGNAFNLAPIVLQFCYIQIDDIEPNQSEPNKQVCETQVQIYDQQNRNLVYYGQYYILKRGVQYQIQRIHHQDTEYIQLHFEHKVSGIWTPDFDQNLPKYSDATKYNLDRFKDNTIQIQRMGETKLTFENKYQILDQMHKQKEQNIKFTEPRIKLSPVKIYIKVIFREQYPTNINNYVRVKIVSIEENILETNKLQYGDYYELQLNQEYCLFTTLEPQEKFKLIFNEKVSFEWIPDFPIVPEPSSGIKIMRRGEYLLQNKYFFDNLICPEEVSVIAQNTIRLIKEPLQNQDYNKLEFKPLTYIKRHEPLVITYLYGDLGFTTYNGLEGWVCLRYLSKYGKESACNCEKCQPFYIQKQPFELYQPKQPLLKSQIINDQIQRQIFWQYAQCQCAHCNEVKQKVEPCIDPETELIKQFYQKYAKCIDYDQITSNLNQMFQENYKSKKIQQLFLERILPKKRKQIPDDIMAEYKWRHELMKQVGMKLFKYYSQLCIVPKNIKYFLLFTSFHNALKTIFVLLYHSTNMNTNLERHTVV</sequence>
<name>A0AA86UAY9_9EUKA</name>
<reference evidence="2 3" key="2">
    <citation type="submission" date="2024-07" db="EMBL/GenBank/DDBJ databases">
        <authorList>
            <person name="Akdeniz Z."/>
        </authorList>
    </citation>
    <scope>NUCLEOTIDE SEQUENCE [LARGE SCALE GENOMIC DNA]</scope>
</reference>
<accession>A0AA86UAY9</accession>
<dbReference type="Proteomes" id="UP001642409">
    <property type="component" value="Unassembled WGS sequence"/>
</dbReference>
<dbReference type="AlphaFoldDB" id="A0AA86UAY9"/>
<keyword evidence="3" id="KW-1185">Reference proteome</keyword>
<organism evidence="1">
    <name type="scientific">Hexamita inflata</name>
    <dbReference type="NCBI Taxonomy" id="28002"/>
    <lineage>
        <taxon>Eukaryota</taxon>
        <taxon>Metamonada</taxon>
        <taxon>Diplomonadida</taxon>
        <taxon>Hexamitidae</taxon>
        <taxon>Hexamitinae</taxon>
        <taxon>Hexamita</taxon>
    </lineage>
</organism>
<gene>
    <name evidence="1" type="ORF">HINF_LOCUS33106</name>
    <name evidence="2" type="ORF">HINF_LOCUS55955</name>
</gene>
<proteinExistence type="predicted"/>
<dbReference type="EMBL" id="CATOUU010000745">
    <property type="protein sequence ID" value="CAI9945461.1"/>
    <property type="molecule type" value="Genomic_DNA"/>
</dbReference>
<dbReference type="EMBL" id="CAXDID020000299">
    <property type="protein sequence ID" value="CAL6073129.1"/>
    <property type="molecule type" value="Genomic_DNA"/>
</dbReference>
<evidence type="ECO:0000313" key="3">
    <source>
        <dbReference type="Proteomes" id="UP001642409"/>
    </source>
</evidence>
<evidence type="ECO:0000313" key="1">
    <source>
        <dbReference type="EMBL" id="CAI9945461.1"/>
    </source>
</evidence>
<reference evidence="1" key="1">
    <citation type="submission" date="2023-06" db="EMBL/GenBank/DDBJ databases">
        <authorList>
            <person name="Kurt Z."/>
        </authorList>
    </citation>
    <scope>NUCLEOTIDE SEQUENCE</scope>
</reference>
<evidence type="ECO:0000313" key="2">
    <source>
        <dbReference type="EMBL" id="CAL6073129.1"/>
    </source>
</evidence>
<protein>
    <submittedName>
        <fullName evidence="2">Hypothetical_protein</fullName>
    </submittedName>
</protein>